<keyword evidence="9" id="KW-0119">Carbohydrate metabolism</keyword>
<comment type="similarity">
    <text evidence="3">Belongs to the glycogen phosphorylase family.</text>
</comment>
<feature type="domain" description="DUF3417" evidence="11">
    <location>
        <begin position="586"/>
        <end position="687"/>
    </location>
</feature>
<comment type="caution">
    <text evidence="12">The sequence shown here is derived from an EMBL/GenBank/DDBJ whole genome shotgun (WGS) entry which is preliminary data.</text>
</comment>
<dbReference type="RefSeq" id="WP_035472303.1">
    <property type="nucleotide sequence ID" value="NZ_JRGF01000003.1"/>
</dbReference>
<dbReference type="PROSITE" id="PS00102">
    <property type="entry name" value="PHOSPHORYLASE"/>
    <property type="match status" value="1"/>
</dbReference>
<dbReference type="Pfam" id="PF11897">
    <property type="entry name" value="DUF3417"/>
    <property type="match status" value="1"/>
</dbReference>
<evidence type="ECO:0000313" key="12">
    <source>
        <dbReference type="EMBL" id="KHE42692.1"/>
    </source>
</evidence>
<comment type="cofactor">
    <cofactor evidence="2">
        <name>pyridoxal 5'-phosphate</name>
        <dbReference type="ChEBI" id="CHEBI:597326"/>
    </cofactor>
</comment>
<dbReference type="Pfam" id="PF00343">
    <property type="entry name" value="Phosphorylase"/>
    <property type="match status" value="1"/>
</dbReference>
<evidence type="ECO:0000256" key="9">
    <source>
        <dbReference type="ARBA" id="ARBA00023277"/>
    </source>
</evidence>
<dbReference type="Proteomes" id="UP000030889">
    <property type="component" value="Unassembled WGS sequence"/>
</dbReference>
<evidence type="ECO:0000256" key="3">
    <source>
        <dbReference type="ARBA" id="ARBA00006047"/>
    </source>
</evidence>
<dbReference type="InterPro" id="IPR008631">
    <property type="entry name" value="Glycogen_synth"/>
</dbReference>
<protein>
    <recommendedName>
        <fullName evidence="4">glycogen phosphorylase</fullName>
        <ecNumber evidence="4">2.4.1.1</ecNumber>
    </recommendedName>
</protein>
<dbReference type="NCBIfam" id="TIGR02094">
    <property type="entry name" value="more_P_ylases"/>
    <property type="match status" value="1"/>
</dbReference>
<comment type="catalytic activity">
    <reaction evidence="1">
        <text>[(1-&gt;4)-alpha-D-glucosyl](n) + phosphate = [(1-&gt;4)-alpha-D-glucosyl](n-1) + alpha-D-glucose 1-phosphate</text>
        <dbReference type="Rhea" id="RHEA:41732"/>
        <dbReference type="Rhea" id="RHEA-COMP:9584"/>
        <dbReference type="Rhea" id="RHEA-COMP:9586"/>
        <dbReference type="ChEBI" id="CHEBI:15444"/>
        <dbReference type="ChEBI" id="CHEBI:43474"/>
        <dbReference type="ChEBI" id="CHEBI:58601"/>
        <dbReference type="EC" id="2.4.1.1"/>
    </reaction>
</comment>
<dbReference type="InterPro" id="IPR024517">
    <property type="entry name" value="Glycogen_phosphorylase_DUF3417"/>
</dbReference>
<keyword evidence="8" id="KW-0663">Pyridoxal phosphate</keyword>
<accession>A0ABR4YKI9</accession>
<gene>
    <name evidence="12" type="ORF">LG35_03670</name>
</gene>
<organism evidence="12 13">
    <name type="scientific">Alistipes inops</name>
    <dbReference type="NCBI Taxonomy" id="1501391"/>
    <lineage>
        <taxon>Bacteria</taxon>
        <taxon>Pseudomonadati</taxon>
        <taxon>Bacteroidota</taxon>
        <taxon>Bacteroidia</taxon>
        <taxon>Bacteroidales</taxon>
        <taxon>Rikenellaceae</taxon>
        <taxon>Alistipes</taxon>
    </lineage>
</organism>
<dbReference type="InterPro" id="IPR052182">
    <property type="entry name" value="Glycogen/Maltodextrin_Phosph"/>
</dbReference>
<keyword evidence="13" id="KW-1185">Reference proteome</keyword>
<dbReference type="Gene3D" id="3.40.50.2000">
    <property type="entry name" value="Glycogen Phosphorylase B"/>
    <property type="match status" value="4"/>
</dbReference>
<evidence type="ECO:0000256" key="8">
    <source>
        <dbReference type="ARBA" id="ARBA00022898"/>
    </source>
</evidence>
<dbReference type="PANTHER" id="PTHR42655">
    <property type="entry name" value="GLYCOGEN PHOSPHORYLASE"/>
    <property type="match status" value="1"/>
</dbReference>
<proteinExistence type="inferred from homology"/>
<dbReference type="Pfam" id="PF05693">
    <property type="entry name" value="Glycogen_syn"/>
    <property type="match status" value="2"/>
</dbReference>
<reference evidence="12 13" key="1">
    <citation type="submission" date="2014-09" db="EMBL/GenBank/DDBJ databases">
        <title>Alistipes sp. 627, sp. nov., a novel member of the family Rikenellaceae isolated from human faeces.</title>
        <authorList>
            <person name="Shkoporov A.N."/>
            <person name="Chaplin A.V."/>
            <person name="Motuzova O.V."/>
            <person name="Kafarskaia L.I."/>
            <person name="Khokhlova E.V."/>
            <person name="Efimov B.A."/>
        </authorList>
    </citation>
    <scope>NUCLEOTIDE SEQUENCE [LARGE SCALE GENOMIC DNA]</scope>
    <source>
        <strain evidence="12 13">627</strain>
    </source>
</reference>
<evidence type="ECO:0000256" key="4">
    <source>
        <dbReference type="ARBA" id="ARBA00012591"/>
    </source>
</evidence>
<evidence type="ECO:0000256" key="5">
    <source>
        <dbReference type="ARBA" id="ARBA00022533"/>
    </source>
</evidence>
<dbReference type="EC" id="2.4.1.1" evidence="4"/>
<dbReference type="InterPro" id="IPR011834">
    <property type="entry name" value="Agluc_phsphrylas"/>
</dbReference>
<evidence type="ECO:0000313" key="13">
    <source>
        <dbReference type="Proteomes" id="UP000030889"/>
    </source>
</evidence>
<dbReference type="PANTHER" id="PTHR42655:SF1">
    <property type="entry name" value="GLYCOGEN PHOSPHORYLASE"/>
    <property type="match status" value="1"/>
</dbReference>
<keyword evidence="7" id="KW-0808">Transferase</keyword>
<keyword evidence="5" id="KW-0021">Allosteric enzyme</keyword>
<evidence type="ECO:0000256" key="6">
    <source>
        <dbReference type="ARBA" id="ARBA00022676"/>
    </source>
</evidence>
<evidence type="ECO:0000256" key="7">
    <source>
        <dbReference type="ARBA" id="ARBA00022679"/>
    </source>
</evidence>
<comment type="function">
    <text evidence="10">Phosphorylase is an important allosteric enzyme in carbohydrate metabolism. Enzymes from different sources differ in their regulatory mechanisms and in their natural substrates. However, all known phosphorylases share catalytic and structural properties.</text>
</comment>
<sequence>MENQNNETLIRPDRLFEVSWEVCNKVGGIHTVVATKAQTMVEALGNRYITIGPDIHRENDNTEFEEDTGLLAEWKQMVYSEGIRIRIGRWNVNGRPITILVDFSSFFNKKDDILKALWESYKVDSISGQWDYIEPVLFGYAAGKVIESYCNMFCTPNEMPVAHFHEWMTSSGGLYLRQHAPYTATVFSTHATVVGRSIAGNGIPLYRQLPDLNADDLARQFNIVAKHSLEKIAAANHDCFCTVSDITARECRYLLGREPDEVTPNGFEDDFVWQGAMFDRKRAEARRLLISVAEACLGHTFDREPLIVGTSGRYEFHNKGIDVFLESLKRLASERQEREILAYIMVPAGNNGPRKELAAHLADPSVPVGTASLPYVTHHLTSPEWDPIVRSVEGSSLTEAESRVKLIFVPSYLDGQDGIFNVDYYELLVGMDATVFASYYEPWGYTPLESVAFSVPTITTSLAGFGLWVADHLPQTQGVTVIRRTDDNDAEVIDEIARAIEGYAAMDAERYEAARHSACETAQTALWQNLVAYYWQAYDKALRAAGGRSKRTVYDGGAHTEQVNFVKQQLVSSRPTWTRLIVEVSLPERLRPLEILSKNLWWSWASGAREMFEYIDAPLWEKCNRNPIAFLDQLNVRRLQELERDDAFLARMDAVYADFQRYMSGKERRQSPRIAYFSMEYGLHSSLKIYSGGLGILAGDYLKEASDKNVPMVGVGLLYRYGYFTQRLSANGAQEAGYEAQDFNKLPITPVRDDMGNWCSVRISFPGRYVTARIWKCDVGRTELYLLDTDHDLNLVEDRSITHYLYGGDLENRFRQEILLGVGGIRALDKLGIQSDIFHCNEGHAAFIGIERINRLIERHKLSFSEALEVVRSSSLFTTHTPVPAGHDAFPESMLRQYMSHYPDRLGITWEQFINLGKTKPNDASEKFSMSVLASNMSQEINGVSWLHGQVSKEILGGIWPGYFHDELHIGYVTNGVHFPTWTASSMRRMYAEYFPEGFSGEQYDIEAWQKAREIPDERFWQTRMEQKAKLIKNIRHYYLAPEQSNMTSPQGMVKIIESFDRDALTIGFARRFATYKRANLLFTDLARLSAIVNNPERPVRFVFAGKAHPNDIPGQELIKRIVEVSAMPEFTGKIMFLANYDMDIARRMVQGVDVWLNTPTRPQEASGTSGMKAAMNGVMQFSVLDGWWVEGYRKGAGWALPMKRTYEDPRYQDELDAALLYRTIEEEIVPLYYDRGEDGIPHGWVAAMKSCVADIAANFTTNRMLTDYQERYYSKLWARTLEMRKDDYDMARRIAAWKRRVSAAWDKVRIVSVQQFDVGREAIMVNTPYRIEAVVDVDGLDAQDIGVELIIADQIEPDSQVRILDRMDLNVTETNGSLVRYAVNSIPTFPGSFDVAIRVYPKNDLLPHRMDFALVKWA</sequence>
<dbReference type="InterPro" id="IPR000811">
    <property type="entry name" value="Glyco_trans_35"/>
</dbReference>
<name>A0ABR4YKI9_9BACT</name>
<dbReference type="EMBL" id="JRGF01000003">
    <property type="protein sequence ID" value="KHE42692.1"/>
    <property type="molecule type" value="Genomic_DNA"/>
</dbReference>
<evidence type="ECO:0000256" key="1">
    <source>
        <dbReference type="ARBA" id="ARBA00001275"/>
    </source>
</evidence>
<evidence type="ECO:0000256" key="10">
    <source>
        <dbReference type="ARBA" id="ARBA00025174"/>
    </source>
</evidence>
<dbReference type="SUPFAM" id="SSF53756">
    <property type="entry name" value="UDP-Glycosyltransferase/glycogen phosphorylase"/>
    <property type="match status" value="2"/>
</dbReference>
<dbReference type="InterPro" id="IPR035090">
    <property type="entry name" value="Pyridoxal_P_attach_site"/>
</dbReference>
<evidence type="ECO:0000259" key="11">
    <source>
        <dbReference type="Pfam" id="PF11897"/>
    </source>
</evidence>
<keyword evidence="6" id="KW-0328">Glycosyltransferase</keyword>
<evidence type="ECO:0000256" key="2">
    <source>
        <dbReference type="ARBA" id="ARBA00001933"/>
    </source>
</evidence>